<organism evidence="4 5">
    <name type="scientific">Cohnella abietis</name>
    <dbReference type="NCBI Taxonomy" id="2507935"/>
    <lineage>
        <taxon>Bacteria</taxon>
        <taxon>Bacillati</taxon>
        <taxon>Bacillota</taxon>
        <taxon>Bacilli</taxon>
        <taxon>Bacillales</taxon>
        <taxon>Paenibacillaceae</taxon>
        <taxon>Cohnella</taxon>
    </lineage>
</organism>
<feature type="signal peptide" evidence="2">
    <location>
        <begin position="1"/>
        <end position="21"/>
    </location>
</feature>
<gene>
    <name evidence="4" type="ORF">KCTCHS21_47510</name>
</gene>
<dbReference type="InterPro" id="IPR014755">
    <property type="entry name" value="Cu-Rt/internalin_Ig-like"/>
</dbReference>
<dbReference type="EMBL" id="AP019400">
    <property type="protein sequence ID" value="BBI35352.1"/>
    <property type="molecule type" value="Genomic_DNA"/>
</dbReference>
<dbReference type="Proteomes" id="UP000289856">
    <property type="component" value="Chromosome"/>
</dbReference>
<dbReference type="Gene3D" id="2.60.40.1220">
    <property type="match status" value="3"/>
</dbReference>
<dbReference type="OrthoDB" id="1706086at2"/>
<evidence type="ECO:0000259" key="3">
    <source>
        <dbReference type="PROSITE" id="PS51272"/>
    </source>
</evidence>
<dbReference type="InterPro" id="IPR032812">
    <property type="entry name" value="SbsA_Ig"/>
</dbReference>
<evidence type="ECO:0000256" key="1">
    <source>
        <dbReference type="ARBA" id="ARBA00022729"/>
    </source>
</evidence>
<accession>A0A3T1DB72</accession>
<dbReference type="AlphaFoldDB" id="A0A3T1DB72"/>
<name>A0A3T1DB72_9BACL</name>
<keyword evidence="1 2" id="KW-0732">Signal</keyword>
<dbReference type="RefSeq" id="WP_130613940.1">
    <property type="nucleotide sequence ID" value="NZ_AP019400.1"/>
</dbReference>
<feature type="domain" description="SLH" evidence="3">
    <location>
        <begin position="76"/>
        <end position="139"/>
    </location>
</feature>
<protein>
    <recommendedName>
        <fullName evidence="3">SLH domain-containing protein</fullName>
    </recommendedName>
</protein>
<proteinExistence type="predicted"/>
<reference evidence="4 5" key="1">
    <citation type="submission" date="2019-01" db="EMBL/GenBank/DDBJ databases">
        <title>Complete genome sequence of Cohnella hallensis HS21 isolated from Korean fir (Abies koreana) rhizospheric soil.</title>
        <authorList>
            <person name="Jiang L."/>
            <person name="Kang S.W."/>
            <person name="Kim S."/>
            <person name="Jung J."/>
            <person name="Kim C.Y."/>
            <person name="Kim D.H."/>
            <person name="Kim S.W."/>
            <person name="Lee J."/>
        </authorList>
    </citation>
    <scope>NUCLEOTIDE SEQUENCE [LARGE SCALE GENOMIC DNA]</scope>
    <source>
        <strain evidence="4 5">HS21</strain>
    </source>
</reference>
<dbReference type="Pfam" id="PF13205">
    <property type="entry name" value="Big_5"/>
    <property type="match status" value="2"/>
</dbReference>
<evidence type="ECO:0000313" key="5">
    <source>
        <dbReference type="Proteomes" id="UP000289856"/>
    </source>
</evidence>
<dbReference type="KEGG" id="cohn:KCTCHS21_47510"/>
<evidence type="ECO:0000313" key="4">
    <source>
        <dbReference type="EMBL" id="BBI35352.1"/>
    </source>
</evidence>
<keyword evidence="5" id="KW-1185">Reference proteome</keyword>
<evidence type="ECO:0000256" key="2">
    <source>
        <dbReference type="SAM" id="SignalP"/>
    </source>
</evidence>
<dbReference type="PROSITE" id="PS51272">
    <property type="entry name" value="SLH"/>
    <property type="match status" value="1"/>
</dbReference>
<sequence>MRKTIISMLSLLLLISLPFTAAGASNLTTEQKFNVLKEKNIFTGLADGSSRLNESMSREQLAVVLYRLLELPAGGTTRSYDDVLKTRWSFKEIESVKRAELMGGTGGKIFSPALNMTVEQLAAVFVRSYGLTGGGQTPVTGKVSKWARGAVSLALDRKLIPQLSDYTVDATRGLLVDAAYAVYEESHLEPYRIRSVDVLSNQSLRVNLLQRADKTDKIRFSLKDTNGNNRNIQQAVLSQDGMSIQLWTDRQIAGVVHTLSVDGNTWNYISQQDDTTKPQIVSQPVRLPNKIIELTFSEPVESSSATNSSNYIFNNGLKLNTIQLSSDGKKVTFTTSEQVNDRKYQLTVRNVKDLAGNVMDTRSDLYFTGSNDTDKPKIAEVKINPNTAVISVKFNKKIDAQQAIQTNRYTIDKGLIVLQAKLENDGQTVTLLTSQQLDATVYTLTIAYISDLSGNVMDPSTHLFGGVANPDKQVKLQSIVAKDQNTLEVVFDRAITGNDLKNLKLTVLKDNGANINTNDWTPYVQQKEGSDRTFIFQYRARNNNQELFLPGHVYVAGVTGVAALVTINDADKLQFAGTENRNPNPIVTKVIVLGSKSVKVVFSEPVTGVNKAAFRIREKDAGSINIDSDELNDSNKVVTEVVLRLKDELQANKVYAMTFQPNYITDVPKWNGLQTTDGSGQYTVYFNGN</sequence>
<dbReference type="Pfam" id="PF00395">
    <property type="entry name" value="SLH"/>
    <property type="match status" value="1"/>
</dbReference>
<dbReference type="InterPro" id="IPR001119">
    <property type="entry name" value="SLH_dom"/>
</dbReference>
<feature type="chain" id="PRO_5039450937" description="SLH domain-containing protein" evidence="2">
    <location>
        <begin position="22"/>
        <end position="689"/>
    </location>
</feature>